<gene>
    <name evidence="1" type="ORF">D8674_000146</name>
</gene>
<name>A0A5N5F2I2_9ROSA</name>
<proteinExistence type="predicted"/>
<protein>
    <submittedName>
        <fullName evidence="1">MADS-box transcription factor 27-like</fullName>
    </submittedName>
</protein>
<accession>A0A5N5F2I2</accession>
<evidence type="ECO:0000313" key="2">
    <source>
        <dbReference type="Proteomes" id="UP000327157"/>
    </source>
</evidence>
<evidence type="ECO:0000313" key="1">
    <source>
        <dbReference type="EMBL" id="KAB2597226.1"/>
    </source>
</evidence>
<comment type="caution">
    <text evidence="1">The sequence shown here is derived from an EMBL/GenBank/DDBJ whole genome shotgun (WGS) entry which is preliminary data.</text>
</comment>
<dbReference type="EMBL" id="SMOL01000768">
    <property type="protein sequence ID" value="KAB2597226.1"/>
    <property type="molecule type" value="Genomic_DNA"/>
</dbReference>
<reference evidence="2" key="2">
    <citation type="submission" date="2019-10" db="EMBL/GenBank/DDBJ databases">
        <title>A de novo genome assembly of a pear dwarfing rootstock.</title>
        <authorList>
            <person name="Wang F."/>
            <person name="Wang J."/>
            <person name="Li S."/>
            <person name="Zhang Y."/>
            <person name="Fang M."/>
            <person name="Ma L."/>
            <person name="Zhao Y."/>
            <person name="Jiang S."/>
        </authorList>
    </citation>
    <scope>NUCLEOTIDE SEQUENCE [LARGE SCALE GENOMIC DNA]</scope>
</reference>
<organism evidence="1 2">
    <name type="scientific">Pyrus ussuriensis x Pyrus communis</name>
    <dbReference type="NCBI Taxonomy" id="2448454"/>
    <lineage>
        <taxon>Eukaryota</taxon>
        <taxon>Viridiplantae</taxon>
        <taxon>Streptophyta</taxon>
        <taxon>Embryophyta</taxon>
        <taxon>Tracheophyta</taxon>
        <taxon>Spermatophyta</taxon>
        <taxon>Magnoliopsida</taxon>
        <taxon>eudicotyledons</taxon>
        <taxon>Gunneridae</taxon>
        <taxon>Pentapetalae</taxon>
        <taxon>rosids</taxon>
        <taxon>fabids</taxon>
        <taxon>Rosales</taxon>
        <taxon>Rosaceae</taxon>
        <taxon>Amygdaloideae</taxon>
        <taxon>Maleae</taxon>
        <taxon>Pyrus</taxon>
    </lineage>
</organism>
<reference evidence="1 2" key="3">
    <citation type="submission" date="2019-11" db="EMBL/GenBank/DDBJ databases">
        <title>A de novo genome assembly of a pear dwarfing rootstock.</title>
        <authorList>
            <person name="Wang F."/>
            <person name="Wang J."/>
            <person name="Li S."/>
            <person name="Zhang Y."/>
            <person name="Fang M."/>
            <person name="Ma L."/>
            <person name="Zhao Y."/>
            <person name="Jiang S."/>
        </authorList>
    </citation>
    <scope>NUCLEOTIDE SEQUENCE [LARGE SCALE GENOMIC DNA]</scope>
    <source>
        <strain evidence="1">S2</strain>
        <tissue evidence="1">Leaf</tissue>
    </source>
</reference>
<reference evidence="1 2" key="1">
    <citation type="submission" date="2019-09" db="EMBL/GenBank/DDBJ databases">
        <authorList>
            <person name="Ou C."/>
        </authorList>
    </citation>
    <scope>NUCLEOTIDE SEQUENCE [LARGE SCALE GENOMIC DNA]</scope>
    <source>
        <strain evidence="1">S2</strain>
        <tissue evidence="1">Leaf</tissue>
    </source>
</reference>
<keyword evidence="2" id="KW-1185">Reference proteome</keyword>
<dbReference type="AlphaFoldDB" id="A0A5N5F2I2"/>
<sequence length="126" mass="14847">MLWLSWSYHDTLGFNALHFFVKCLCHQRGCSMRLTSAWFLIVCMIRLQVAHMEHRVKLETRWEFHDISGLANLLDDREWSLIFPQQALVQATSALMLRRIKLHKDLVAGLELHIPSLTIRPFLHLL</sequence>
<dbReference type="Proteomes" id="UP000327157">
    <property type="component" value="Chromosome 1"/>
</dbReference>